<dbReference type="Proteomes" id="UP000320048">
    <property type="component" value="Unassembled WGS sequence"/>
</dbReference>
<dbReference type="Gene3D" id="1.10.1740.10">
    <property type="match status" value="1"/>
</dbReference>
<dbReference type="EMBL" id="VBAO01000146">
    <property type="protein sequence ID" value="TMI82009.1"/>
    <property type="molecule type" value="Genomic_DNA"/>
</dbReference>
<evidence type="ECO:0000313" key="8">
    <source>
        <dbReference type="Proteomes" id="UP000320048"/>
    </source>
</evidence>
<feature type="domain" description="RNA polymerase sigma-70 region 4" evidence="6">
    <location>
        <begin position="108"/>
        <end position="155"/>
    </location>
</feature>
<name>A0A537JER4_9BACT</name>
<gene>
    <name evidence="7" type="ORF">E6H04_05645</name>
</gene>
<dbReference type="GO" id="GO:0006352">
    <property type="term" value="P:DNA-templated transcription initiation"/>
    <property type="evidence" value="ECO:0007669"/>
    <property type="project" value="InterPro"/>
</dbReference>
<sequence>MSREDFASLYDVHYPRVFRYLVWRLRDVDVAEELAAEVFAVALGVFQKGTTPGDVERWLVGIASHLASRPRGEERPGKFAGPAPGAEEDPEELAIGRLESGVVWRCVDTLSQEHRQVLLLRIVAGLSAREVGELMGRTEDTVLRLQLRALKALREVWKEASAGDDTQDAGNQRAAG</sequence>
<dbReference type="SUPFAM" id="SSF88659">
    <property type="entry name" value="Sigma3 and sigma4 domains of RNA polymerase sigma factors"/>
    <property type="match status" value="1"/>
</dbReference>
<dbReference type="SUPFAM" id="SSF88946">
    <property type="entry name" value="Sigma2 domain of RNA polymerase sigma factors"/>
    <property type="match status" value="1"/>
</dbReference>
<keyword evidence="4" id="KW-0804">Transcription</keyword>
<dbReference type="InterPro" id="IPR036388">
    <property type="entry name" value="WH-like_DNA-bd_sf"/>
</dbReference>
<dbReference type="Pfam" id="PF04545">
    <property type="entry name" value="Sigma70_r4"/>
    <property type="match status" value="1"/>
</dbReference>
<evidence type="ECO:0000259" key="6">
    <source>
        <dbReference type="Pfam" id="PF04545"/>
    </source>
</evidence>
<evidence type="ECO:0000256" key="5">
    <source>
        <dbReference type="SAM" id="MobiDB-lite"/>
    </source>
</evidence>
<evidence type="ECO:0000256" key="1">
    <source>
        <dbReference type="ARBA" id="ARBA00010641"/>
    </source>
</evidence>
<accession>A0A537JER4</accession>
<dbReference type="GO" id="GO:0016987">
    <property type="term" value="F:sigma factor activity"/>
    <property type="evidence" value="ECO:0007669"/>
    <property type="project" value="UniProtKB-KW"/>
</dbReference>
<dbReference type="InterPro" id="IPR014284">
    <property type="entry name" value="RNA_pol_sigma-70_dom"/>
</dbReference>
<dbReference type="PANTHER" id="PTHR43133">
    <property type="entry name" value="RNA POLYMERASE ECF-TYPE SIGMA FACTO"/>
    <property type="match status" value="1"/>
</dbReference>
<dbReference type="AlphaFoldDB" id="A0A537JER4"/>
<feature type="region of interest" description="Disordered" evidence="5">
    <location>
        <begin position="69"/>
        <end position="90"/>
    </location>
</feature>
<evidence type="ECO:0000313" key="7">
    <source>
        <dbReference type="EMBL" id="TMI82009.1"/>
    </source>
</evidence>
<evidence type="ECO:0000256" key="2">
    <source>
        <dbReference type="ARBA" id="ARBA00023015"/>
    </source>
</evidence>
<dbReference type="InterPro" id="IPR007630">
    <property type="entry name" value="RNA_pol_sigma70_r4"/>
</dbReference>
<dbReference type="PANTHER" id="PTHR43133:SF57">
    <property type="entry name" value="RNA POLYMERASE SIGMA-70 FACTOR"/>
    <property type="match status" value="1"/>
</dbReference>
<organism evidence="7 8">
    <name type="scientific">Candidatus Segetimicrobium genomatis</name>
    <dbReference type="NCBI Taxonomy" id="2569760"/>
    <lineage>
        <taxon>Bacteria</taxon>
        <taxon>Bacillati</taxon>
        <taxon>Candidatus Sysuimicrobiota</taxon>
        <taxon>Candidatus Sysuimicrobiia</taxon>
        <taxon>Candidatus Sysuimicrobiales</taxon>
        <taxon>Candidatus Segetimicrobiaceae</taxon>
        <taxon>Candidatus Segetimicrobium</taxon>
    </lineage>
</organism>
<dbReference type="InterPro" id="IPR039425">
    <property type="entry name" value="RNA_pol_sigma-70-like"/>
</dbReference>
<dbReference type="Gene3D" id="1.10.10.10">
    <property type="entry name" value="Winged helix-like DNA-binding domain superfamily/Winged helix DNA-binding domain"/>
    <property type="match status" value="1"/>
</dbReference>
<dbReference type="InterPro" id="IPR013325">
    <property type="entry name" value="RNA_pol_sigma_r2"/>
</dbReference>
<dbReference type="NCBIfam" id="TIGR02937">
    <property type="entry name" value="sigma70-ECF"/>
    <property type="match status" value="1"/>
</dbReference>
<protein>
    <submittedName>
        <fullName evidence="7">Sigma-70 family RNA polymerase sigma factor</fullName>
    </submittedName>
</protein>
<comment type="similarity">
    <text evidence="1">Belongs to the sigma-70 factor family. ECF subfamily.</text>
</comment>
<keyword evidence="2" id="KW-0805">Transcription regulation</keyword>
<comment type="caution">
    <text evidence="7">The sequence shown here is derived from an EMBL/GenBank/DDBJ whole genome shotgun (WGS) entry which is preliminary data.</text>
</comment>
<dbReference type="InterPro" id="IPR013324">
    <property type="entry name" value="RNA_pol_sigma_r3/r4-like"/>
</dbReference>
<proteinExistence type="inferred from homology"/>
<keyword evidence="3" id="KW-0731">Sigma factor</keyword>
<evidence type="ECO:0000256" key="3">
    <source>
        <dbReference type="ARBA" id="ARBA00023082"/>
    </source>
</evidence>
<evidence type="ECO:0000256" key="4">
    <source>
        <dbReference type="ARBA" id="ARBA00023163"/>
    </source>
</evidence>
<reference evidence="7 8" key="1">
    <citation type="journal article" date="2019" name="Nat. Microbiol.">
        <title>Mediterranean grassland soil C-N compound turnover is dependent on rainfall and depth, and is mediated by genomically divergent microorganisms.</title>
        <authorList>
            <person name="Diamond S."/>
            <person name="Andeer P.F."/>
            <person name="Li Z."/>
            <person name="Crits-Christoph A."/>
            <person name="Burstein D."/>
            <person name="Anantharaman K."/>
            <person name="Lane K.R."/>
            <person name="Thomas B.C."/>
            <person name="Pan C."/>
            <person name="Northen T.R."/>
            <person name="Banfield J.F."/>
        </authorList>
    </citation>
    <scope>NUCLEOTIDE SEQUENCE [LARGE SCALE GENOMIC DNA]</scope>
    <source>
        <strain evidence="7">NP_7</strain>
    </source>
</reference>
<dbReference type="CDD" id="cd06171">
    <property type="entry name" value="Sigma70_r4"/>
    <property type="match status" value="1"/>
</dbReference>